<dbReference type="Proteomes" id="UP000094378">
    <property type="component" value="Chromosome"/>
</dbReference>
<evidence type="ECO:0000256" key="3">
    <source>
        <dbReference type="ARBA" id="ARBA00022692"/>
    </source>
</evidence>
<dbReference type="KEGG" id="shj:SHELI_v1c02200"/>
<dbReference type="InterPro" id="IPR023353">
    <property type="entry name" value="LemA-like_dom_sf"/>
</dbReference>
<dbReference type="InterPro" id="IPR007156">
    <property type="entry name" value="MamQ_LemA"/>
</dbReference>
<evidence type="ECO:0000256" key="6">
    <source>
        <dbReference type="SAM" id="Phobius"/>
    </source>
</evidence>
<protein>
    <submittedName>
        <fullName evidence="7">LemA family protein</fullName>
    </submittedName>
</protein>
<dbReference type="AlphaFoldDB" id="A0A1B3SJR8"/>
<feature type="transmembrane region" description="Helical" evidence="6">
    <location>
        <begin position="26"/>
        <end position="45"/>
    </location>
</feature>
<dbReference type="PANTHER" id="PTHR34478">
    <property type="entry name" value="PROTEIN LEMA"/>
    <property type="match status" value="1"/>
</dbReference>
<evidence type="ECO:0000256" key="2">
    <source>
        <dbReference type="ARBA" id="ARBA00008854"/>
    </source>
</evidence>
<keyword evidence="5 6" id="KW-0472">Membrane</keyword>
<evidence type="ECO:0000256" key="1">
    <source>
        <dbReference type="ARBA" id="ARBA00004167"/>
    </source>
</evidence>
<comment type="similarity">
    <text evidence="2">Belongs to the LemA family.</text>
</comment>
<evidence type="ECO:0000313" key="8">
    <source>
        <dbReference type="Proteomes" id="UP000094378"/>
    </source>
</evidence>
<organism evidence="7 8">
    <name type="scientific">Spiroplasma helicoides</name>
    <dbReference type="NCBI Taxonomy" id="216938"/>
    <lineage>
        <taxon>Bacteria</taxon>
        <taxon>Bacillati</taxon>
        <taxon>Mycoplasmatota</taxon>
        <taxon>Mollicutes</taxon>
        <taxon>Entomoplasmatales</taxon>
        <taxon>Spiroplasmataceae</taxon>
        <taxon>Spiroplasma</taxon>
    </lineage>
</organism>
<keyword evidence="4 6" id="KW-1133">Transmembrane helix</keyword>
<evidence type="ECO:0000256" key="5">
    <source>
        <dbReference type="ARBA" id="ARBA00023136"/>
    </source>
</evidence>
<keyword evidence="3 6" id="KW-0812">Transmembrane</keyword>
<keyword evidence="8" id="KW-1185">Reference proteome</keyword>
<sequence length="202" mass="22966">MLTPNIESTINENANKKPNRSGIGAFFWYFLFIFIIPLFVHISYINSLKKLNVKVDEAESGIDVQLKKRRDTLLKLMDAVKGSIKFEKETLTTVTAMRTGVGIEGMIQNTKTLDAIQKGINVQIENYPDLKSNALVGQLMSATEEIEDNIAAARRIYNSNASIFNQEINVWPKNNAACSLKYVTKYFFEITEEDRQDVKIDF</sequence>
<dbReference type="EMBL" id="CP017015">
    <property type="protein sequence ID" value="AOG60175.1"/>
    <property type="molecule type" value="Genomic_DNA"/>
</dbReference>
<accession>A0A1B3SJR8</accession>
<comment type="subcellular location">
    <subcellularLocation>
        <location evidence="1">Membrane</location>
        <topology evidence="1">Single-pass membrane protein</topology>
    </subcellularLocation>
</comment>
<dbReference type="SUPFAM" id="SSF140478">
    <property type="entry name" value="LemA-like"/>
    <property type="match status" value="1"/>
</dbReference>
<dbReference type="Gene3D" id="1.20.1440.20">
    <property type="entry name" value="LemA-like domain"/>
    <property type="match status" value="1"/>
</dbReference>
<dbReference type="RefSeq" id="WP_069115949.1">
    <property type="nucleotide sequence ID" value="NZ_CP017015.1"/>
</dbReference>
<proteinExistence type="inferred from homology"/>
<dbReference type="STRING" id="216938.SHELI_v1c02200"/>
<dbReference type="PANTHER" id="PTHR34478:SF1">
    <property type="entry name" value="PROTEIN LEMA"/>
    <property type="match status" value="1"/>
</dbReference>
<dbReference type="PATRIC" id="fig|216938.3.peg.222"/>
<gene>
    <name evidence="7" type="primary">lemA</name>
    <name evidence="7" type="ORF">SHELI_v1c02200</name>
</gene>
<dbReference type="Pfam" id="PF04011">
    <property type="entry name" value="LemA"/>
    <property type="match status" value="1"/>
</dbReference>
<evidence type="ECO:0000256" key="4">
    <source>
        <dbReference type="ARBA" id="ARBA00022989"/>
    </source>
</evidence>
<dbReference type="OrthoDB" id="384498at2"/>
<evidence type="ECO:0000313" key="7">
    <source>
        <dbReference type="EMBL" id="AOG60175.1"/>
    </source>
</evidence>
<dbReference type="GO" id="GO:0016020">
    <property type="term" value="C:membrane"/>
    <property type="evidence" value="ECO:0007669"/>
    <property type="project" value="UniProtKB-SubCell"/>
</dbReference>
<name>A0A1B3SJR8_9MOLU</name>
<reference evidence="7 8" key="1">
    <citation type="submission" date="2016-08" db="EMBL/GenBank/DDBJ databases">
        <title>Complete genome sequence of Spiroplasma helicoides TABS-2 (DSM 22551).</title>
        <authorList>
            <person name="Shen W.-Y."/>
            <person name="Lo W.-S."/>
            <person name="Lai Y.-C."/>
            <person name="Kuo C.-H."/>
        </authorList>
    </citation>
    <scope>NUCLEOTIDE SEQUENCE [LARGE SCALE GENOMIC DNA]</scope>
    <source>
        <strain evidence="7 8">TABS-2</strain>
    </source>
</reference>